<sequence>MLLRTSTVPIPSSWLPHSSQSQPLLHLPITLSTPIKNMLDTDTDPHNHTPPKPEKKTSMSRSNVLKNHRSIKMKESDQVEEAKQKIYKKKLTPPSVRKLFSSSGLDMHEGSRLQTLVMGGGMGSGGGRICGGGRGSHGRDGTDAYYQNMIQANPNNALLLGNYAKFLKEVRGDYPKAEEYLERAILANPGDANVLSLYADLIWQTEKNADRAEGYFDQAVKTAPDDCYVLASYAKFLWDVEEDEDKDCQHKTDHGHAYPPDLFQETEDRPHVTAVFQSYHSE</sequence>
<dbReference type="Gramene" id="RCW18989">
    <property type="protein sequence ID" value="RCW18989"/>
    <property type="gene ID" value="GLYMA_15G007900"/>
</dbReference>
<dbReference type="OrthoDB" id="439046at2759"/>
<protein>
    <submittedName>
        <fullName evidence="2 3">Uncharacterized protein</fullName>
    </submittedName>
</protein>
<dbReference type="GeneID" id="100801597"/>
<dbReference type="PANTHER" id="PTHR26312:SF215">
    <property type="entry name" value="TPR REPEAT PROTEIN"/>
    <property type="match status" value="1"/>
</dbReference>
<feature type="compositionally biased region" description="Basic and acidic residues" evidence="1">
    <location>
        <begin position="43"/>
        <end position="57"/>
    </location>
</feature>
<dbReference type="SUPFAM" id="SSF48452">
    <property type="entry name" value="TPR-like"/>
    <property type="match status" value="1"/>
</dbReference>
<name>A0A368UGZ5_SOYBN</name>
<organism evidence="2">
    <name type="scientific">Glycine max</name>
    <name type="common">Soybean</name>
    <name type="synonym">Glycine hispida</name>
    <dbReference type="NCBI Taxonomy" id="3847"/>
    <lineage>
        <taxon>Eukaryota</taxon>
        <taxon>Viridiplantae</taxon>
        <taxon>Streptophyta</taxon>
        <taxon>Embryophyta</taxon>
        <taxon>Tracheophyta</taxon>
        <taxon>Spermatophyta</taxon>
        <taxon>Magnoliopsida</taxon>
        <taxon>eudicotyledons</taxon>
        <taxon>Gunneridae</taxon>
        <taxon>Pentapetalae</taxon>
        <taxon>rosids</taxon>
        <taxon>fabids</taxon>
        <taxon>Fabales</taxon>
        <taxon>Fabaceae</taxon>
        <taxon>Papilionoideae</taxon>
        <taxon>50 kb inversion clade</taxon>
        <taxon>NPAAA clade</taxon>
        <taxon>indigoferoid/millettioid clade</taxon>
        <taxon>Phaseoleae</taxon>
        <taxon>Glycine</taxon>
        <taxon>Glycine subgen. Soja</taxon>
    </lineage>
</organism>
<dbReference type="SMR" id="A0A368UGZ5"/>
<gene>
    <name evidence="3" type="primary">LOC100801597</name>
    <name evidence="2" type="ORF">GLYMA_15G007900</name>
</gene>
<dbReference type="Gene3D" id="1.25.40.10">
    <property type="entry name" value="Tetratricopeptide repeat domain"/>
    <property type="match status" value="1"/>
</dbReference>
<dbReference type="OMA" id="PRFMESS"/>
<accession>A0A368UGZ5</accession>
<dbReference type="EnsemblPlants" id="RCW18989">
    <property type="protein sequence ID" value="RCW18989"/>
    <property type="gene ID" value="GLYMA_15G007900"/>
</dbReference>
<proteinExistence type="predicted"/>
<evidence type="ECO:0000313" key="2">
    <source>
        <dbReference type="EMBL" id="RCW18989.1"/>
    </source>
</evidence>
<dbReference type="ExpressionAtlas" id="A0A368UGZ5">
    <property type="expression patterns" value="baseline and differential"/>
</dbReference>
<reference evidence="2 3" key="1">
    <citation type="journal article" date="2010" name="Nature">
        <title>Genome sequence of the palaeopolyploid soybean.</title>
        <authorList>
            <person name="Schmutz J."/>
            <person name="Cannon S.B."/>
            <person name="Schlueter J."/>
            <person name="Ma J."/>
            <person name="Mitros T."/>
            <person name="Nelson W."/>
            <person name="Hyten D.L."/>
            <person name="Song Q."/>
            <person name="Thelen J.J."/>
            <person name="Cheng J."/>
            <person name="Xu D."/>
            <person name="Hellsten U."/>
            <person name="May G.D."/>
            <person name="Yu Y."/>
            <person name="Sakurai T."/>
            <person name="Umezawa T."/>
            <person name="Bhattacharyya M.K."/>
            <person name="Sandhu D."/>
            <person name="Valliyodan B."/>
            <person name="Lindquist E."/>
            <person name="Peto M."/>
            <person name="Grant D."/>
            <person name="Shu S."/>
            <person name="Goodstein D."/>
            <person name="Barry K."/>
            <person name="Futrell-Griggs M."/>
            <person name="Abernathy B."/>
            <person name="Du J."/>
            <person name="Tian Z."/>
            <person name="Zhu L."/>
            <person name="Gill N."/>
            <person name="Joshi T."/>
            <person name="Libault M."/>
            <person name="Sethuraman A."/>
            <person name="Zhang X.-C."/>
            <person name="Shinozaki K."/>
            <person name="Nguyen H.T."/>
            <person name="Wing R.A."/>
            <person name="Cregan P."/>
            <person name="Specht J."/>
            <person name="Grimwood J."/>
            <person name="Rokhsar D."/>
            <person name="Stacey G."/>
            <person name="Shoemaker R.C."/>
            <person name="Jackson S.A."/>
        </authorList>
    </citation>
    <scope>NUCLEOTIDE SEQUENCE [LARGE SCALE GENOMIC DNA]</scope>
    <source>
        <strain evidence="3">cv. Williams 82</strain>
        <tissue evidence="2">Callus</tissue>
    </source>
</reference>
<dbReference type="Proteomes" id="UP000008827">
    <property type="component" value="Chromosome 15"/>
</dbReference>
<dbReference type="RefSeq" id="XP_003545994.1">
    <property type="nucleotide sequence ID" value="XM_003545946.5"/>
</dbReference>
<dbReference type="PANTHER" id="PTHR26312">
    <property type="entry name" value="TETRATRICOPEPTIDE REPEAT PROTEIN 5"/>
    <property type="match status" value="1"/>
</dbReference>
<feature type="region of interest" description="Disordered" evidence="1">
    <location>
        <begin position="36"/>
        <end position="81"/>
    </location>
</feature>
<dbReference type="PaxDb" id="3847-GLYMA15G01060.1"/>
<keyword evidence="4" id="KW-1185">Reference proteome</keyword>
<reference evidence="2" key="2">
    <citation type="submission" date="2018-07" db="EMBL/GenBank/DDBJ databases">
        <title>WGS assembly of Glycine max.</title>
        <authorList>
            <person name="Schmutz J."/>
            <person name="Cannon S."/>
            <person name="Schlueter J."/>
            <person name="Ma J."/>
            <person name="Mitros T."/>
            <person name="Nelson W."/>
            <person name="Hyten D."/>
            <person name="Song Q."/>
            <person name="Thelen J."/>
            <person name="Cheng J."/>
            <person name="Xu D."/>
            <person name="Hellsten U."/>
            <person name="May G."/>
            <person name="Yu Y."/>
            <person name="Sakurai T."/>
            <person name="Umezawa T."/>
            <person name="Bhattacharyya M."/>
            <person name="Sandhu D."/>
            <person name="Valliyodan B."/>
            <person name="Lindquist E."/>
            <person name="Peto M."/>
            <person name="Grant D."/>
            <person name="Shu S."/>
            <person name="Goodstein D."/>
            <person name="Barry K."/>
            <person name="Futrell-Griggs M."/>
            <person name="Abernathy B."/>
            <person name="Du J."/>
            <person name="Tian Z."/>
            <person name="Zhu L."/>
            <person name="Gill N."/>
            <person name="Joshi T."/>
            <person name="Libault M."/>
            <person name="Sethuraman A."/>
            <person name="Zhang X."/>
            <person name="Shinozaki K."/>
            <person name="Nguyen H."/>
            <person name="Wing R."/>
            <person name="Cregan P."/>
            <person name="Specht J."/>
            <person name="Grimwood J."/>
            <person name="Rokhsar D."/>
            <person name="Stacey G."/>
            <person name="Shoemaker R."/>
            <person name="Jackson S."/>
        </authorList>
    </citation>
    <scope>NUCLEOTIDE SEQUENCE</scope>
    <source>
        <tissue evidence="2">Callus</tissue>
    </source>
</reference>
<feature type="compositionally biased region" description="Basic and acidic residues" evidence="1">
    <location>
        <begin position="72"/>
        <end position="81"/>
    </location>
</feature>
<dbReference type="AlphaFoldDB" id="A0A368UGZ5"/>
<dbReference type="KEGG" id="gmx:100801597"/>
<dbReference type="EMBL" id="CM000848">
    <property type="protein sequence ID" value="RCW18989.1"/>
    <property type="molecule type" value="Genomic_DNA"/>
</dbReference>
<evidence type="ECO:0000313" key="3">
    <source>
        <dbReference type="EnsemblPlants" id="RCW18989"/>
    </source>
</evidence>
<evidence type="ECO:0000256" key="1">
    <source>
        <dbReference type="SAM" id="MobiDB-lite"/>
    </source>
</evidence>
<dbReference type="Pfam" id="PF14559">
    <property type="entry name" value="TPR_19"/>
    <property type="match status" value="1"/>
</dbReference>
<evidence type="ECO:0000313" key="4">
    <source>
        <dbReference type="Proteomes" id="UP000008827"/>
    </source>
</evidence>
<dbReference type="InterPro" id="IPR011990">
    <property type="entry name" value="TPR-like_helical_dom_sf"/>
</dbReference>
<reference evidence="3" key="3">
    <citation type="submission" date="2019-01" db="UniProtKB">
        <authorList>
            <consortium name="EnsemblPlants"/>
        </authorList>
    </citation>
    <scope>IDENTIFICATION</scope>
    <source>
        <strain evidence="3">Williams 82</strain>
    </source>
</reference>